<evidence type="ECO:0000256" key="2">
    <source>
        <dbReference type="SAM" id="Coils"/>
    </source>
</evidence>
<dbReference type="EC" id="2.1.1.148" evidence="1"/>
<dbReference type="InterPro" id="IPR036098">
    <property type="entry name" value="Thymidylate_synthase_ThyX_sf"/>
</dbReference>
<keyword evidence="4" id="KW-1185">Reference proteome</keyword>
<dbReference type="NCBIfam" id="TIGR02170">
    <property type="entry name" value="thyX"/>
    <property type="match status" value="1"/>
</dbReference>
<dbReference type="SUPFAM" id="SSF69796">
    <property type="entry name" value="Thymidylate synthase-complementing protein Thy1"/>
    <property type="match status" value="2"/>
</dbReference>
<dbReference type="PANTHER" id="PTHR34934">
    <property type="entry name" value="FLAVIN-DEPENDENT THYMIDYLATE SYNTHASE"/>
    <property type="match status" value="1"/>
</dbReference>
<keyword evidence="3" id="KW-0489">Methyltransferase</keyword>
<dbReference type="RefSeq" id="WP_015424962.1">
    <property type="nucleotide sequence ID" value="NC_020449.1"/>
</dbReference>
<dbReference type="InterPro" id="IPR003669">
    <property type="entry name" value="Thymidylate_synthase_ThyX"/>
</dbReference>
<keyword evidence="2" id="KW-0175">Coiled coil</keyword>
<sequence>MKVNIAGFNIDKELIDKLNSPLATPELISASYARISRSNKSIEELRKEAMKELEKARKTNTNIIFAMGHSSVAEHSVFNIDLIGVSRALTELIQRSRIASFTEKSQRYVTFSKDYVVPAEFANRPKLKQPYKKLMDELFAEYELSFNALNELYKKQKPELKTRERECLAKEDARYILPLSTKTQMGMTINARSLENLLRRLSKSPLKEAAELKELLYTKVSAIAPSLIRYIDNDDYTGKVDLEKVGFTGFLQQELPWVKELDLENKVRVINLPANADDTILASIIYQQGELNWNETKETVAHLPRIIKQQLWNQVFKDLKPWHKVPRAFETVDFSFELTMSESCWAQFKRHRYCTVLRKAGSSLAAKIPPAIKAINRENIWTKLNNKIIRMGSALPPKLAYLNPYFRTNASIVTVFVKMNLREIYHFVRLRSDENAQWEIRELSQLMAAQVKKNAPQAASFLCGKSEMNR</sequence>
<dbReference type="GO" id="GO:0050660">
    <property type="term" value="F:flavin adenine dinucleotide binding"/>
    <property type="evidence" value="ECO:0007669"/>
    <property type="project" value="UniProtKB-UniRule"/>
</dbReference>
<dbReference type="Gene3D" id="3.30.1360.170">
    <property type="match status" value="2"/>
</dbReference>
<dbReference type="Proteomes" id="UP000002019">
    <property type="component" value="Chromosome"/>
</dbReference>
<dbReference type="HOGENOM" id="CLU_024745_0_0_0"/>
<organism evidence="3 4">
    <name type="scientific">Cloacimonas acidaminovorans (strain Evry)</name>
    <dbReference type="NCBI Taxonomy" id="459349"/>
    <lineage>
        <taxon>Bacteria</taxon>
        <taxon>Pseudomonadati</taxon>
        <taxon>Candidatus Cloacimonadota</taxon>
        <taxon>Candidatus Cloacimonadia</taxon>
        <taxon>Candidatus Cloacimonadales</taxon>
        <taxon>Candidatus Cloacimonadaceae</taxon>
        <taxon>Candidatus Cloacimonas</taxon>
    </lineage>
</organism>
<dbReference type="AlphaFoldDB" id="B0VIB6"/>
<dbReference type="EMBL" id="CU466930">
    <property type="protein sequence ID" value="CAO81104.1"/>
    <property type="molecule type" value="Genomic_DNA"/>
</dbReference>
<dbReference type="PROSITE" id="PS51331">
    <property type="entry name" value="THYX"/>
    <property type="match status" value="2"/>
</dbReference>
<dbReference type="eggNOG" id="COG1351">
    <property type="taxonomic scope" value="Bacteria"/>
</dbReference>
<dbReference type="GO" id="GO:0050797">
    <property type="term" value="F:thymidylate synthase (FAD) activity"/>
    <property type="evidence" value="ECO:0007669"/>
    <property type="project" value="UniProtKB-UniRule"/>
</dbReference>
<name>B0VIB6_CLOAI</name>
<accession>B0VIB6</accession>
<proteinExistence type="predicted"/>
<dbReference type="GO" id="GO:0070402">
    <property type="term" value="F:NADPH binding"/>
    <property type="evidence" value="ECO:0007669"/>
    <property type="project" value="TreeGrafter"/>
</dbReference>
<evidence type="ECO:0000313" key="4">
    <source>
        <dbReference type="Proteomes" id="UP000002019"/>
    </source>
</evidence>
<feature type="coiled-coil region" evidence="2">
    <location>
        <begin position="35"/>
        <end position="62"/>
    </location>
</feature>
<gene>
    <name evidence="3" type="ordered locus">CLOAM1244</name>
</gene>
<dbReference type="CDD" id="cd20175">
    <property type="entry name" value="ThyX"/>
    <property type="match status" value="2"/>
</dbReference>
<dbReference type="KEGG" id="caci:CLOAM1244"/>
<evidence type="ECO:0000313" key="3">
    <source>
        <dbReference type="EMBL" id="CAO81104.1"/>
    </source>
</evidence>
<dbReference type="GO" id="GO:0006231">
    <property type="term" value="P:dTMP biosynthetic process"/>
    <property type="evidence" value="ECO:0007669"/>
    <property type="project" value="UniProtKB-UniRule"/>
</dbReference>
<dbReference type="Pfam" id="PF02511">
    <property type="entry name" value="Thy1"/>
    <property type="match status" value="2"/>
</dbReference>
<reference evidence="3 4" key="1">
    <citation type="journal article" date="2008" name="J. Bacteriol.">
        <title>'Candidatus Cloacamonas acidaminovorans': genome sequence reconstruction provides a first glimpse of a new bacterial division.</title>
        <authorList>
            <person name="Pelletier E."/>
            <person name="Kreimeyer A."/>
            <person name="Bocs S."/>
            <person name="Rouy Z."/>
            <person name="Gyapay G."/>
            <person name="Chouari R."/>
            <person name="Riviere D."/>
            <person name="Ganesan A."/>
            <person name="Daegelen P."/>
            <person name="Sghir A."/>
            <person name="Cohen G.N."/>
            <person name="Medigue C."/>
            <person name="Weissenbach J."/>
            <person name="Le Paslier D."/>
        </authorList>
    </citation>
    <scope>NUCLEOTIDE SEQUENCE [LARGE SCALE GENOMIC DNA]</scope>
    <source>
        <strain evidence="4">Evry</strain>
    </source>
</reference>
<protein>
    <recommendedName>
        <fullName evidence="1">FAD-dependent thymidylate synthase</fullName>
        <ecNumber evidence="1">2.1.1.148</ecNumber>
    </recommendedName>
</protein>
<keyword evidence="3" id="KW-0808">Transferase</keyword>
<dbReference type="GO" id="GO:0032259">
    <property type="term" value="P:methylation"/>
    <property type="evidence" value="ECO:0007669"/>
    <property type="project" value="UniProtKB-KW"/>
</dbReference>
<dbReference type="STRING" id="459349.CLOAM1244"/>
<evidence type="ECO:0000256" key="1">
    <source>
        <dbReference type="NCBIfam" id="TIGR02170"/>
    </source>
</evidence>
<dbReference type="GO" id="GO:0004799">
    <property type="term" value="F:thymidylate synthase activity"/>
    <property type="evidence" value="ECO:0007669"/>
    <property type="project" value="TreeGrafter"/>
</dbReference>
<dbReference type="PANTHER" id="PTHR34934:SF1">
    <property type="entry name" value="FLAVIN-DEPENDENT THYMIDYLATE SYNTHASE"/>
    <property type="match status" value="1"/>
</dbReference>
<dbReference type="OrthoDB" id="9780625at2"/>